<keyword evidence="4 12" id="KW-0479">Metal-binding</keyword>
<dbReference type="SFLD" id="SFLDF00027">
    <property type="entry name" value="p-type_atpase"/>
    <property type="match status" value="1"/>
</dbReference>
<dbReference type="SFLD" id="SFLDG00002">
    <property type="entry name" value="C1.7:_P-type_atpase_like"/>
    <property type="match status" value="1"/>
</dbReference>
<dbReference type="InterPro" id="IPR006121">
    <property type="entry name" value="HMA_dom"/>
</dbReference>
<dbReference type="PRINTS" id="PR00119">
    <property type="entry name" value="CATATPASE"/>
</dbReference>
<protein>
    <recommendedName>
        <fullName evidence="11">Cation-transporting P-type ATPase B</fullName>
    </recommendedName>
</protein>
<dbReference type="CDD" id="cd00371">
    <property type="entry name" value="HMA"/>
    <property type="match status" value="1"/>
</dbReference>
<name>A0A1H1S4U4_9MICO</name>
<gene>
    <name evidence="14" type="ORF">SAMN04489719_2284</name>
</gene>
<dbReference type="PROSITE" id="PS01047">
    <property type="entry name" value="HMA_1"/>
    <property type="match status" value="1"/>
</dbReference>
<dbReference type="InterPro" id="IPR044492">
    <property type="entry name" value="P_typ_ATPase_HD_dom"/>
</dbReference>
<feature type="transmembrane region" description="Helical" evidence="12">
    <location>
        <begin position="112"/>
        <end position="131"/>
    </location>
</feature>
<dbReference type="STRING" id="684552.SAMN04489719_2284"/>
<keyword evidence="6 12" id="KW-0067">ATP-binding</keyword>
<dbReference type="Pfam" id="PF00122">
    <property type="entry name" value="E1-E2_ATPase"/>
    <property type="match status" value="1"/>
</dbReference>
<dbReference type="Gene3D" id="3.40.50.1000">
    <property type="entry name" value="HAD superfamily/HAD-like"/>
    <property type="match status" value="1"/>
</dbReference>
<dbReference type="NCBIfam" id="TIGR01494">
    <property type="entry name" value="ATPase_P-type"/>
    <property type="match status" value="2"/>
</dbReference>
<dbReference type="GO" id="GO:0043682">
    <property type="term" value="F:P-type divalent copper transporter activity"/>
    <property type="evidence" value="ECO:0007669"/>
    <property type="project" value="TreeGrafter"/>
</dbReference>
<keyword evidence="12" id="KW-1003">Cell membrane</keyword>
<dbReference type="GO" id="GO:0016887">
    <property type="term" value="F:ATP hydrolysis activity"/>
    <property type="evidence" value="ECO:0007669"/>
    <property type="project" value="InterPro"/>
</dbReference>
<evidence type="ECO:0000313" key="15">
    <source>
        <dbReference type="Proteomes" id="UP000199649"/>
    </source>
</evidence>
<dbReference type="InterPro" id="IPR036412">
    <property type="entry name" value="HAD-like_sf"/>
</dbReference>
<evidence type="ECO:0000256" key="8">
    <source>
        <dbReference type="ARBA" id="ARBA00022989"/>
    </source>
</evidence>
<dbReference type="Pfam" id="PF00702">
    <property type="entry name" value="Hydrolase"/>
    <property type="match status" value="1"/>
</dbReference>
<feature type="transmembrane region" description="Helical" evidence="12">
    <location>
        <begin position="371"/>
        <end position="392"/>
    </location>
</feature>
<dbReference type="EMBL" id="LT629734">
    <property type="protein sequence ID" value="SDS42259.1"/>
    <property type="molecule type" value="Genomic_DNA"/>
</dbReference>
<proteinExistence type="inferred from homology"/>
<evidence type="ECO:0000259" key="13">
    <source>
        <dbReference type="PROSITE" id="PS50846"/>
    </source>
</evidence>
<dbReference type="InterPro" id="IPR008250">
    <property type="entry name" value="ATPase_P-typ_transduc_dom_A_sf"/>
</dbReference>
<evidence type="ECO:0000313" key="14">
    <source>
        <dbReference type="EMBL" id="SDS42259.1"/>
    </source>
</evidence>
<reference evidence="15" key="1">
    <citation type="submission" date="2016-10" db="EMBL/GenBank/DDBJ databases">
        <authorList>
            <person name="Varghese N."/>
            <person name="Submissions S."/>
        </authorList>
    </citation>
    <scope>NUCLEOTIDE SEQUENCE [LARGE SCALE GENOMIC DNA]</scope>
    <source>
        <strain evidence="15">DSM 22965</strain>
    </source>
</reference>
<dbReference type="Gene3D" id="2.70.150.10">
    <property type="entry name" value="Calcium-transporting ATPase, cytoplasmic transduction domain A"/>
    <property type="match status" value="1"/>
</dbReference>
<keyword evidence="5 12" id="KW-0547">Nucleotide-binding</keyword>
<feature type="transmembrane region" description="Helical" evidence="12">
    <location>
        <begin position="86"/>
        <end position="106"/>
    </location>
</feature>
<evidence type="ECO:0000256" key="9">
    <source>
        <dbReference type="ARBA" id="ARBA00023136"/>
    </source>
</evidence>
<evidence type="ECO:0000256" key="10">
    <source>
        <dbReference type="ARBA" id="ARBA00049360"/>
    </source>
</evidence>
<dbReference type="Pfam" id="PF00403">
    <property type="entry name" value="HMA"/>
    <property type="match status" value="1"/>
</dbReference>
<dbReference type="GO" id="GO:0005507">
    <property type="term" value="F:copper ion binding"/>
    <property type="evidence" value="ECO:0007669"/>
    <property type="project" value="TreeGrafter"/>
</dbReference>
<feature type="domain" description="HMA" evidence="13">
    <location>
        <begin position="5"/>
        <end position="69"/>
    </location>
</feature>
<organism evidence="14 15">
    <name type="scientific">Agrococcus carbonis</name>
    <dbReference type="NCBI Taxonomy" id="684552"/>
    <lineage>
        <taxon>Bacteria</taxon>
        <taxon>Bacillati</taxon>
        <taxon>Actinomycetota</taxon>
        <taxon>Actinomycetes</taxon>
        <taxon>Micrococcales</taxon>
        <taxon>Microbacteriaceae</taxon>
        <taxon>Agrococcus</taxon>
    </lineage>
</organism>
<dbReference type="PRINTS" id="PR00943">
    <property type="entry name" value="CUATPASE"/>
</dbReference>
<comment type="catalytic activity">
    <reaction evidence="10">
        <text>ATP + H2O = ADP + phosphate + H(+)</text>
        <dbReference type="Rhea" id="RHEA:13065"/>
        <dbReference type="ChEBI" id="CHEBI:15377"/>
        <dbReference type="ChEBI" id="CHEBI:15378"/>
        <dbReference type="ChEBI" id="CHEBI:30616"/>
        <dbReference type="ChEBI" id="CHEBI:43474"/>
        <dbReference type="ChEBI" id="CHEBI:456216"/>
    </reaction>
</comment>
<dbReference type="PANTHER" id="PTHR43520">
    <property type="entry name" value="ATP7, ISOFORM B"/>
    <property type="match status" value="1"/>
</dbReference>
<dbReference type="InterPro" id="IPR036163">
    <property type="entry name" value="HMA_dom_sf"/>
</dbReference>
<dbReference type="GO" id="GO:0005886">
    <property type="term" value="C:plasma membrane"/>
    <property type="evidence" value="ECO:0007669"/>
    <property type="project" value="UniProtKB-SubCell"/>
</dbReference>
<dbReference type="InterPro" id="IPR023298">
    <property type="entry name" value="ATPase_P-typ_TM_dom_sf"/>
</dbReference>
<dbReference type="GO" id="GO:0005524">
    <property type="term" value="F:ATP binding"/>
    <property type="evidence" value="ECO:0007669"/>
    <property type="project" value="UniProtKB-UniRule"/>
</dbReference>
<dbReference type="PROSITE" id="PS00154">
    <property type="entry name" value="ATPASE_E1_E2"/>
    <property type="match status" value="1"/>
</dbReference>
<keyword evidence="7" id="KW-1278">Translocase</keyword>
<dbReference type="PANTHER" id="PTHR43520:SF8">
    <property type="entry name" value="P-TYPE CU(+) TRANSPORTER"/>
    <property type="match status" value="1"/>
</dbReference>
<dbReference type="FunFam" id="2.70.150.10:FF:000002">
    <property type="entry name" value="Copper-transporting ATPase 1, putative"/>
    <property type="match status" value="1"/>
</dbReference>
<evidence type="ECO:0000256" key="2">
    <source>
        <dbReference type="ARBA" id="ARBA00006024"/>
    </source>
</evidence>
<evidence type="ECO:0000256" key="4">
    <source>
        <dbReference type="ARBA" id="ARBA00022723"/>
    </source>
</evidence>
<keyword evidence="15" id="KW-1185">Reference proteome</keyword>
<dbReference type="InterPro" id="IPR023299">
    <property type="entry name" value="ATPase_P-typ_cyto_dom_N"/>
</dbReference>
<evidence type="ECO:0000256" key="5">
    <source>
        <dbReference type="ARBA" id="ARBA00022741"/>
    </source>
</evidence>
<feature type="transmembrane region" description="Helical" evidence="12">
    <location>
        <begin position="190"/>
        <end position="209"/>
    </location>
</feature>
<dbReference type="GO" id="GO:0055070">
    <property type="term" value="P:copper ion homeostasis"/>
    <property type="evidence" value="ECO:0007669"/>
    <property type="project" value="TreeGrafter"/>
</dbReference>
<dbReference type="SFLD" id="SFLDS00003">
    <property type="entry name" value="Haloacid_Dehalogenase"/>
    <property type="match status" value="1"/>
</dbReference>
<evidence type="ECO:0000256" key="7">
    <source>
        <dbReference type="ARBA" id="ARBA00022967"/>
    </source>
</evidence>
<accession>A0A1H1S4U4</accession>
<dbReference type="Gene3D" id="3.30.70.100">
    <property type="match status" value="1"/>
</dbReference>
<sequence>MSTPTVIDLEIGGMTCSSCAGRIERKLGKLPGVEASVNYATEIAHVTLPQGLTVEDAIRTVEQTGYTAAVPTPAADGDHDAAGRGLVTRLIASAALGVPVAVLSMVPALQFAGWQWMVLALTLPIALWGAWPFHRAAAVNLRHGAATMDTLVSLGVLAALGWSLWALIWGDAGRIGMRMELQLFGGHGDELYLEVAAIVTVFLLAGRVIEHRAKRSSQQALRALARLGAKEASVIRDGVESRIPVGELVVGDRFRVVPGEKIAADGVVVEGASAIDASLLTGESLPIEVTVGSEVTGATINGHGMLVVEATRVGADTELSRIASLLERAQEGKADVQRVADRVSQFFVPAVLVLSALALAGWLLLTGDVVAAFTAAVATLIIACPCALGLATPTALLAGTTRGAQLGILIRDARVLESSRGITTMLVDKTGTVTEGRMRVEAVTAADGEDADAALRIAAAVERASEHPIARAIVEAVEAADASVPAGAPARAAVVAEQVRAAVGAGVTGLVDGLAVQVGKPAWLAADWGVAMPDELTAAFEAAEAKGATALAVAWNGRMRAVVSVRDTVKATSRAAVARLARLGIDVVMLTGDHERAARAVADEVGIDRVVAGVTPAGKVGAVRAEQERTVRGRAAKVAMAGDGVNDAAALAAADLGLAMGTGTDAAQQAADITLVHGDLAGAADAVALSRRTLRTIRVNLFWAFAYNVAAIPLAMAGLLSPLIAGIAMACSSVFVVLHSLTLRGFRPTV</sequence>
<feature type="transmembrane region" description="Helical" evidence="12">
    <location>
        <begin position="699"/>
        <end position="717"/>
    </location>
</feature>
<keyword evidence="8 12" id="KW-1133">Transmembrane helix</keyword>
<comment type="subcellular location">
    <subcellularLocation>
        <location evidence="1">Cell membrane</location>
        <topology evidence="1">Multi-pass membrane protein</topology>
    </subcellularLocation>
</comment>
<dbReference type="PROSITE" id="PS50846">
    <property type="entry name" value="HMA_2"/>
    <property type="match status" value="1"/>
</dbReference>
<evidence type="ECO:0000256" key="11">
    <source>
        <dbReference type="ARBA" id="ARBA00074171"/>
    </source>
</evidence>
<dbReference type="NCBIfam" id="TIGR01525">
    <property type="entry name" value="ATPase-IB_hvy"/>
    <property type="match status" value="1"/>
</dbReference>
<dbReference type="SUPFAM" id="SSF56784">
    <property type="entry name" value="HAD-like"/>
    <property type="match status" value="1"/>
</dbReference>
<dbReference type="AlphaFoldDB" id="A0A1H1S4U4"/>
<keyword evidence="3 12" id="KW-0812">Transmembrane</keyword>
<dbReference type="SUPFAM" id="SSF55008">
    <property type="entry name" value="HMA, heavy metal-associated domain"/>
    <property type="match status" value="1"/>
</dbReference>
<evidence type="ECO:0000256" key="1">
    <source>
        <dbReference type="ARBA" id="ARBA00004651"/>
    </source>
</evidence>
<keyword evidence="9 12" id="KW-0472">Membrane</keyword>
<dbReference type="InterPro" id="IPR023214">
    <property type="entry name" value="HAD_sf"/>
</dbReference>
<dbReference type="Gene3D" id="3.40.1110.10">
    <property type="entry name" value="Calcium-transporting ATPase, cytoplasmic domain N"/>
    <property type="match status" value="1"/>
</dbReference>
<feature type="transmembrane region" description="Helical" evidence="12">
    <location>
        <begin position="151"/>
        <end position="170"/>
    </location>
</feature>
<evidence type="ECO:0000256" key="6">
    <source>
        <dbReference type="ARBA" id="ARBA00022840"/>
    </source>
</evidence>
<dbReference type="InterPro" id="IPR059000">
    <property type="entry name" value="ATPase_P-type_domA"/>
</dbReference>
<dbReference type="InterPro" id="IPR001757">
    <property type="entry name" value="P_typ_ATPase"/>
</dbReference>
<dbReference type="FunFam" id="3.30.70.100:FF:000005">
    <property type="entry name" value="Copper-exporting P-type ATPase A"/>
    <property type="match status" value="1"/>
</dbReference>
<evidence type="ECO:0000256" key="12">
    <source>
        <dbReference type="RuleBase" id="RU362081"/>
    </source>
</evidence>
<evidence type="ECO:0000256" key="3">
    <source>
        <dbReference type="ARBA" id="ARBA00022692"/>
    </source>
</evidence>
<dbReference type="InterPro" id="IPR027256">
    <property type="entry name" value="P-typ_ATPase_IB"/>
</dbReference>
<comment type="similarity">
    <text evidence="2 12">Belongs to the cation transport ATPase (P-type) (TC 3.A.3) family. Type IB subfamily.</text>
</comment>
<dbReference type="InterPro" id="IPR017969">
    <property type="entry name" value="Heavy-metal-associated_CS"/>
</dbReference>
<feature type="transmembrane region" description="Helical" evidence="12">
    <location>
        <begin position="346"/>
        <end position="365"/>
    </location>
</feature>
<dbReference type="SUPFAM" id="SSF81665">
    <property type="entry name" value="Calcium ATPase, transmembrane domain M"/>
    <property type="match status" value="1"/>
</dbReference>
<dbReference type="Proteomes" id="UP000199649">
    <property type="component" value="Chromosome I"/>
</dbReference>
<dbReference type="InterPro" id="IPR018303">
    <property type="entry name" value="ATPase_P-typ_P_site"/>
</dbReference>
<dbReference type="SUPFAM" id="SSF81653">
    <property type="entry name" value="Calcium ATPase, transduction domain A"/>
    <property type="match status" value="1"/>
</dbReference>
<feature type="transmembrane region" description="Helical" evidence="12">
    <location>
        <begin position="723"/>
        <end position="743"/>
    </location>
</feature>